<dbReference type="AlphaFoldDB" id="C9QC90"/>
<evidence type="ECO:0000313" key="3">
    <source>
        <dbReference type="Proteomes" id="UP000002817"/>
    </source>
</evidence>
<reference evidence="1 4" key="1">
    <citation type="submission" date="2009-10" db="EMBL/GenBank/DDBJ databases">
        <authorList>
            <consortium name="Los Alamos National Laboratory (LANL)"/>
            <consortium name="National Microbial Pathogen Data Resource (NMPDR)"/>
            <person name="Munk A.C."/>
            <person name="Chertkov O."/>
            <person name="Tapia R."/>
            <person name="Green L."/>
            <person name="Rogers Y."/>
            <person name="Detter J.C."/>
            <person name="Bruce D."/>
            <person name="Brettin T.S."/>
            <person name="Colwell R.R."/>
            <person name="Huq A."/>
            <person name="Grim C.J."/>
            <person name="Hasan N.A."/>
            <person name="Bartels D."/>
            <person name="Vonstein V."/>
        </authorList>
    </citation>
    <scope>NUCLEOTIDE SEQUENCE [LARGE SCALE GENOMIC DNA]</scope>
    <source>
        <strain evidence="1 4">CIP 102891</strain>
    </source>
</reference>
<comment type="caution">
    <text evidence="2">The sequence shown here is derived from an EMBL/GenBank/DDBJ whole genome shotgun (WGS) entry which is preliminary data.</text>
</comment>
<dbReference type="Proteomes" id="UP000002817">
    <property type="component" value="Unassembled WGS sequence"/>
</dbReference>
<evidence type="ECO:0000313" key="2">
    <source>
        <dbReference type="EMBL" id="EGU52325.1"/>
    </source>
</evidence>
<keyword evidence="4" id="KW-1185">Reference proteome</keyword>
<evidence type="ECO:0000313" key="1">
    <source>
        <dbReference type="EMBL" id="EEX95286.1"/>
    </source>
</evidence>
<gene>
    <name evidence="1" type="ORF">VIA_000204</name>
    <name evidence="2" type="ORF">VIOR3934_09680</name>
</gene>
<reference evidence="2 3" key="3">
    <citation type="journal article" date="2012" name="Int. J. Syst. Evol. Microbiol.">
        <title>Vibrio caribbeanicus sp. nov., isolated from the marine sponge Scleritoderma cyanea.</title>
        <authorList>
            <person name="Hoffmann M."/>
            <person name="Monday S.R."/>
            <person name="Allard M.W."/>
            <person name="Strain E.A."/>
            <person name="Whittaker P."/>
            <person name="Naum M."/>
            <person name="McCarthy P.J."/>
            <person name="Lopez J.V."/>
            <person name="Fischer M."/>
            <person name="Brown E.W."/>
        </authorList>
    </citation>
    <scope>NUCLEOTIDE SEQUENCE [LARGE SCALE GENOMIC DNA]</scope>
    <source>
        <strain evidence="2">CIP 102891</strain>
        <strain evidence="3">CIP 102891 / ATCC 33934</strain>
    </source>
</reference>
<organism evidence="2 3">
    <name type="scientific">Vibrio orientalis CIP 102891 = ATCC 33934</name>
    <dbReference type="NCBI Taxonomy" id="675816"/>
    <lineage>
        <taxon>Bacteria</taxon>
        <taxon>Pseudomonadati</taxon>
        <taxon>Pseudomonadota</taxon>
        <taxon>Gammaproteobacteria</taxon>
        <taxon>Vibrionales</taxon>
        <taxon>Vibrionaceae</taxon>
        <taxon>Vibrio</taxon>
        <taxon>Vibrio oreintalis group</taxon>
    </lineage>
</organism>
<proteinExistence type="predicted"/>
<accession>C9QC90</accession>
<name>C9QC90_VIBOR</name>
<dbReference type="EMBL" id="AFWH01000013">
    <property type="protein sequence ID" value="EGU52325.1"/>
    <property type="molecule type" value="Genomic_DNA"/>
</dbReference>
<sequence>MIKLGPEVNSLSELELLSGLNLIATYDVTSAFKMVMKYERVF</sequence>
<reference evidence="2" key="2">
    <citation type="submission" date="2011-08" db="EMBL/GenBank/DDBJ databases">
        <authorList>
            <person name="Hoffman M."/>
            <person name="Strain E.A."/>
            <person name="Brown E."/>
            <person name="Allard M.W."/>
        </authorList>
    </citation>
    <scope>NUCLEOTIDE SEQUENCE</scope>
    <source>
        <strain evidence="2">CIP 102891</strain>
    </source>
</reference>
<dbReference type="PATRIC" id="fig|675816.5.peg.994"/>
<dbReference type="EMBL" id="ACZV01000002">
    <property type="protein sequence ID" value="EEX95286.1"/>
    <property type="molecule type" value="Genomic_DNA"/>
</dbReference>
<dbReference type="Proteomes" id="UP000003515">
    <property type="component" value="Unassembled WGS sequence"/>
</dbReference>
<protein>
    <submittedName>
        <fullName evidence="2">Uncharacterized protein</fullName>
    </submittedName>
</protein>
<evidence type="ECO:0000313" key="4">
    <source>
        <dbReference type="Proteomes" id="UP000003515"/>
    </source>
</evidence>